<protein>
    <submittedName>
        <fullName evidence="2">Class I SAM-dependent methyltransferase</fullName>
    </submittedName>
</protein>
<keyword evidence="2" id="KW-0489">Methyltransferase</keyword>
<keyword evidence="3" id="KW-1185">Reference proteome</keyword>
<dbReference type="RefSeq" id="WP_324778715.1">
    <property type="nucleotide sequence ID" value="NZ_CP141769.1"/>
</dbReference>
<feature type="domain" description="Methyltransferase type 11" evidence="1">
    <location>
        <begin position="207"/>
        <end position="278"/>
    </location>
</feature>
<evidence type="ECO:0000313" key="2">
    <source>
        <dbReference type="EMBL" id="WRS38101.1"/>
    </source>
</evidence>
<evidence type="ECO:0000259" key="1">
    <source>
        <dbReference type="Pfam" id="PF08241"/>
    </source>
</evidence>
<dbReference type="SUPFAM" id="SSF53335">
    <property type="entry name" value="S-adenosyl-L-methionine-dependent methyltransferases"/>
    <property type="match status" value="1"/>
</dbReference>
<dbReference type="PANTHER" id="PTHR43036:SF2">
    <property type="entry name" value="OS04G0481300 PROTEIN"/>
    <property type="match status" value="1"/>
</dbReference>
<gene>
    <name evidence="2" type="ORF">VA613_08735</name>
</gene>
<evidence type="ECO:0000313" key="3">
    <source>
        <dbReference type="Proteomes" id="UP001334732"/>
    </source>
</evidence>
<proteinExistence type="predicted"/>
<name>A0ABZ1CFF5_9PROT</name>
<sequence length="351" mass="39619">MKLLHSALRFRVNYFSDLGRHQVVIWMPGDTPPVDAQMDVGPKIEHEVPNEVFRSDIAPLRMGRFYPSQLLHADDAPGPMFRVMKVGEASFVANFSHPLQGRIFSIDSGKSDISTEPVGTVGQLLEWSGMETQMQTPTDFEGTDSFSREDELPDTQFYSVARKVTHVDAVCARRIQALYRTVLPENARVLDLMAGWRSHLPDTVNSAVGLGLNAEELEDNPQLAERIVKDINADPVLPFADASFDAVVCTVSFEYLTQPHKIVAEARRVLRPGGMFVVTLSHRYFPPKVIKLWTELHPMERMAWVGMLIKKAGFRKVETYVERGLKRPRDDRYADRLPESDPLFATWGVAP</sequence>
<dbReference type="InterPro" id="IPR029063">
    <property type="entry name" value="SAM-dependent_MTases_sf"/>
</dbReference>
<dbReference type="Pfam" id="PF08241">
    <property type="entry name" value="Methyltransf_11"/>
    <property type="match status" value="1"/>
</dbReference>
<dbReference type="Proteomes" id="UP001334732">
    <property type="component" value="Chromosome"/>
</dbReference>
<dbReference type="CDD" id="cd02440">
    <property type="entry name" value="AdoMet_MTases"/>
    <property type="match status" value="1"/>
</dbReference>
<dbReference type="InterPro" id="IPR013216">
    <property type="entry name" value="Methyltransf_11"/>
</dbReference>
<organism evidence="2 3">
    <name type="scientific">Thiobacillus sedimenti</name>
    <dbReference type="NCBI Taxonomy" id="3110231"/>
    <lineage>
        <taxon>Bacteria</taxon>
        <taxon>Pseudomonadati</taxon>
        <taxon>Pseudomonadota</taxon>
        <taxon>Betaproteobacteria</taxon>
        <taxon>Nitrosomonadales</taxon>
        <taxon>Thiobacillaceae</taxon>
        <taxon>Thiobacillus</taxon>
    </lineage>
</organism>
<dbReference type="Gene3D" id="3.40.50.150">
    <property type="entry name" value="Vaccinia Virus protein VP39"/>
    <property type="match status" value="1"/>
</dbReference>
<reference evidence="2 3" key="1">
    <citation type="submission" date="2023-12" db="EMBL/GenBank/DDBJ databases">
        <title>Thiobacillus sedimentum sp. nov., a chemolithoautotrophic sulfur-oxidizing bacterium isolated from freshwater sediment.</title>
        <authorList>
            <person name="Luo J."/>
            <person name="Dai C."/>
        </authorList>
    </citation>
    <scope>NUCLEOTIDE SEQUENCE [LARGE SCALE GENOMIC DNA]</scope>
    <source>
        <strain evidence="2 3">SCUT-2</strain>
    </source>
</reference>
<dbReference type="GO" id="GO:0008168">
    <property type="term" value="F:methyltransferase activity"/>
    <property type="evidence" value="ECO:0007669"/>
    <property type="project" value="UniProtKB-KW"/>
</dbReference>
<keyword evidence="2" id="KW-0808">Transferase</keyword>
<accession>A0ABZ1CFF5</accession>
<dbReference type="PANTHER" id="PTHR43036">
    <property type="entry name" value="OSJNBB0011N17.9 PROTEIN"/>
    <property type="match status" value="1"/>
</dbReference>
<dbReference type="GO" id="GO:0032259">
    <property type="term" value="P:methylation"/>
    <property type="evidence" value="ECO:0007669"/>
    <property type="project" value="UniProtKB-KW"/>
</dbReference>
<dbReference type="EMBL" id="CP141769">
    <property type="protein sequence ID" value="WRS38101.1"/>
    <property type="molecule type" value="Genomic_DNA"/>
</dbReference>